<comment type="caution">
    <text evidence="8">The sequence shown here is derived from an EMBL/GenBank/DDBJ whole genome shotgun (WGS) entry which is preliminary data.</text>
</comment>
<dbReference type="PANTHER" id="PTHR30435:SF12">
    <property type="entry name" value="FLAGELLAR BASAL BODY ROD PROTEIN FLGB"/>
    <property type="match status" value="1"/>
</dbReference>
<dbReference type="Pfam" id="PF00460">
    <property type="entry name" value="Flg_bb_rod"/>
    <property type="match status" value="1"/>
</dbReference>
<evidence type="ECO:0000256" key="6">
    <source>
        <dbReference type="PIRNR" id="PIRNR002889"/>
    </source>
</evidence>
<keyword evidence="4 6" id="KW-0975">Bacterial flagellum</keyword>
<gene>
    <name evidence="8" type="primary">flgB</name>
    <name evidence="8" type="ORF">GJU41_06730</name>
</gene>
<sequence>MKIFSETINSLENAVNRSAVKQKVISQNIANVDTPNYKSKEITFKQSLDSEVSRLQAAKTDQRHLSFGSGQESYLIKSKANTSYQANGNNVDVDREMSDLAENQIYYNALIDRLSSKFNSLKTVIRGGS</sequence>
<evidence type="ECO:0000259" key="7">
    <source>
        <dbReference type="Pfam" id="PF00460"/>
    </source>
</evidence>
<dbReference type="EMBL" id="WKKF01000001">
    <property type="protein sequence ID" value="MRX53663.1"/>
    <property type="molecule type" value="Genomic_DNA"/>
</dbReference>
<dbReference type="GO" id="GO:0071978">
    <property type="term" value="P:bacterial-type flagellum-dependent swarming motility"/>
    <property type="evidence" value="ECO:0007669"/>
    <property type="project" value="TreeGrafter"/>
</dbReference>
<evidence type="ECO:0000313" key="9">
    <source>
        <dbReference type="Proteomes" id="UP000441585"/>
    </source>
</evidence>
<keyword evidence="8" id="KW-0969">Cilium</keyword>
<dbReference type="InterPro" id="IPR001444">
    <property type="entry name" value="Flag_bb_rod_N"/>
</dbReference>
<name>A0A6I2MD06_9BACI</name>
<keyword evidence="8" id="KW-0282">Flagellum</keyword>
<evidence type="ECO:0000256" key="3">
    <source>
        <dbReference type="ARBA" id="ARBA00014376"/>
    </source>
</evidence>
<dbReference type="PANTHER" id="PTHR30435">
    <property type="entry name" value="FLAGELLAR PROTEIN"/>
    <property type="match status" value="1"/>
</dbReference>
<proteinExistence type="inferred from homology"/>
<comment type="similarity">
    <text evidence="2 6">Belongs to the flagella basal body rod proteins family.</text>
</comment>
<reference evidence="8 9" key="1">
    <citation type="submission" date="2019-11" db="EMBL/GenBank/DDBJ databases">
        <title>Bacillus idriensis genome.</title>
        <authorList>
            <person name="Konopka E.N."/>
            <person name="Newman J.D."/>
        </authorList>
    </citation>
    <scope>NUCLEOTIDE SEQUENCE [LARGE SCALE GENOMIC DNA]</scope>
    <source>
        <strain evidence="8 9">DSM 19097</strain>
    </source>
</reference>
<accession>A0A6I2MD06</accession>
<dbReference type="PIRSF" id="PIRSF002889">
    <property type="entry name" value="Rod_FlgB"/>
    <property type="match status" value="1"/>
</dbReference>
<organism evidence="8 9">
    <name type="scientific">Metabacillus idriensis</name>
    <dbReference type="NCBI Taxonomy" id="324768"/>
    <lineage>
        <taxon>Bacteria</taxon>
        <taxon>Bacillati</taxon>
        <taxon>Bacillota</taxon>
        <taxon>Bacilli</taxon>
        <taxon>Bacillales</taxon>
        <taxon>Bacillaceae</taxon>
        <taxon>Metabacillus</taxon>
    </lineage>
</organism>
<keyword evidence="8" id="KW-0966">Cell projection</keyword>
<dbReference type="AlphaFoldDB" id="A0A6I2MD06"/>
<keyword evidence="9" id="KW-1185">Reference proteome</keyword>
<comment type="subunit">
    <text evidence="6">The basal body constitutes a major portion of the flagellar organelle and consists of a number of rings mounted on a central rod.</text>
</comment>
<evidence type="ECO:0000313" key="8">
    <source>
        <dbReference type="EMBL" id="MRX53663.1"/>
    </source>
</evidence>
<comment type="subcellular location">
    <subcellularLocation>
        <location evidence="1 6">Bacterial flagellum basal body</location>
    </subcellularLocation>
</comment>
<evidence type="ECO:0000256" key="1">
    <source>
        <dbReference type="ARBA" id="ARBA00004117"/>
    </source>
</evidence>
<protein>
    <recommendedName>
        <fullName evidence="3 6">Flagellar basal body rod protein FlgB</fullName>
    </recommendedName>
</protein>
<dbReference type="Proteomes" id="UP000441585">
    <property type="component" value="Unassembled WGS sequence"/>
</dbReference>
<evidence type="ECO:0000256" key="2">
    <source>
        <dbReference type="ARBA" id="ARBA00009677"/>
    </source>
</evidence>
<dbReference type="NCBIfam" id="TIGR01396">
    <property type="entry name" value="FlgB"/>
    <property type="match status" value="1"/>
</dbReference>
<feature type="domain" description="Flagellar basal body rod protein N-terminal" evidence="7">
    <location>
        <begin position="8"/>
        <end position="38"/>
    </location>
</feature>
<dbReference type="RefSeq" id="WP_070877244.1">
    <property type="nucleotide sequence ID" value="NZ_CAJGAA010000001.1"/>
</dbReference>
<evidence type="ECO:0000256" key="5">
    <source>
        <dbReference type="ARBA" id="ARBA00024934"/>
    </source>
</evidence>
<dbReference type="GO" id="GO:0030694">
    <property type="term" value="C:bacterial-type flagellum basal body, rod"/>
    <property type="evidence" value="ECO:0007669"/>
    <property type="project" value="InterPro"/>
</dbReference>
<evidence type="ECO:0000256" key="4">
    <source>
        <dbReference type="ARBA" id="ARBA00023143"/>
    </source>
</evidence>
<comment type="function">
    <text evidence="5 6">Structural component of flagellum, the bacterial motility apparatus. Part of the rod structure of flagellar basal body.</text>
</comment>
<dbReference type="InterPro" id="IPR006300">
    <property type="entry name" value="FlgB"/>
</dbReference>